<dbReference type="InterPro" id="IPR014015">
    <property type="entry name" value="Helicase_SF3_DNA-vir"/>
</dbReference>
<dbReference type="PANTHER" id="PTHR35372">
    <property type="entry name" value="ATP BINDING PROTEIN-RELATED"/>
    <property type="match status" value="1"/>
</dbReference>
<dbReference type="Gene3D" id="1.10.10.10">
    <property type="entry name" value="Winged helix-like DNA-binding domain superfamily/Winged helix DNA-binding domain"/>
    <property type="match status" value="1"/>
</dbReference>
<name>A0ABS4MH03_9LACO</name>
<evidence type="ECO:0000256" key="2">
    <source>
        <dbReference type="ARBA" id="ARBA00022801"/>
    </source>
</evidence>
<evidence type="ECO:0000256" key="3">
    <source>
        <dbReference type="ARBA" id="ARBA00022806"/>
    </source>
</evidence>
<evidence type="ECO:0000313" key="6">
    <source>
        <dbReference type="EMBL" id="MBP2058956.1"/>
    </source>
</evidence>
<keyword evidence="1" id="KW-0547">Nucleotide-binding</keyword>
<dbReference type="InterPro" id="IPR004968">
    <property type="entry name" value="DNA_primase/NTPase_C"/>
</dbReference>
<evidence type="ECO:0000256" key="4">
    <source>
        <dbReference type="ARBA" id="ARBA00022840"/>
    </source>
</evidence>
<dbReference type="NCBIfam" id="TIGR01613">
    <property type="entry name" value="primase_Cterm"/>
    <property type="match status" value="1"/>
</dbReference>
<dbReference type="Pfam" id="PF19263">
    <property type="entry name" value="DUF5906"/>
    <property type="match status" value="1"/>
</dbReference>
<keyword evidence="4" id="KW-0067">ATP-binding</keyword>
<comment type="caution">
    <text evidence="6">The sequence shown here is derived from an EMBL/GenBank/DDBJ whole genome shotgun (WGS) entry which is preliminary data.</text>
</comment>
<keyword evidence="2" id="KW-0378">Hydrolase</keyword>
<dbReference type="InterPro" id="IPR051620">
    <property type="entry name" value="ORF904-like_C"/>
</dbReference>
<keyword evidence="7" id="KW-1185">Reference proteome</keyword>
<organism evidence="6 7">
    <name type="scientific">Lactobacillus colini</name>
    <dbReference type="NCBI Taxonomy" id="1819254"/>
    <lineage>
        <taxon>Bacteria</taxon>
        <taxon>Bacillati</taxon>
        <taxon>Bacillota</taxon>
        <taxon>Bacilli</taxon>
        <taxon>Lactobacillales</taxon>
        <taxon>Lactobacillaceae</taxon>
        <taxon>Lactobacillus</taxon>
    </lineage>
</organism>
<dbReference type="InterPro" id="IPR036388">
    <property type="entry name" value="WH-like_DNA-bd_sf"/>
</dbReference>
<dbReference type="SMART" id="SM00885">
    <property type="entry name" value="D5_N"/>
    <property type="match status" value="1"/>
</dbReference>
<proteinExistence type="predicted"/>
<dbReference type="SUPFAM" id="SSF46785">
    <property type="entry name" value="Winged helix' DNA-binding domain"/>
    <property type="match status" value="1"/>
</dbReference>
<dbReference type="InterPro" id="IPR036390">
    <property type="entry name" value="WH_DNA-bd_sf"/>
</dbReference>
<dbReference type="PANTHER" id="PTHR35372:SF2">
    <property type="entry name" value="SF3 HELICASE DOMAIN-CONTAINING PROTEIN"/>
    <property type="match status" value="1"/>
</dbReference>
<dbReference type="InterPro" id="IPR014818">
    <property type="entry name" value="Phage/plasmid_primase_P4_C"/>
</dbReference>
<dbReference type="EMBL" id="JAGGLU010000021">
    <property type="protein sequence ID" value="MBP2058956.1"/>
    <property type="molecule type" value="Genomic_DNA"/>
</dbReference>
<keyword evidence="3" id="KW-0347">Helicase</keyword>
<accession>A0ABS4MH03</accession>
<dbReference type="InterPro" id="IPR006500">
    <property type="entry name" value="Helicase_put_C_phage/plasmid"/>
</dbReference>
<protein>
    <submittedName>
        <fullName evidence="6">DNA primase/helicase</fullName>
    </submittedName>
</protein>
<evidence type="ECO:0000313" key="7">
    <source>
        <dbReference type="Proteomes" id="UP001519292"/>
    </source>
</evidence>
<feature type="domain" description="SF3 helicase" evidence="5">
    <location>
        <begin position="178"/>
        <end position="338"/>
    </location>
</feature>
<dbReference type="RefSeq" id="WP_209687668.1">
    <property type="nucleotide sequence ID" value="NZ_JAGGLU010000021.1"/>
</dbReference>
<dbReference type="PROSITE" id="PS51206">
    <property type="entry name" value="SF3_HELICASE_1"/>
    <property type="match status" value="1"/>
</dbReference>
<evidence type="ECO:0000259" key="5">
    <source>
        <dbReference type="PROSITE" id="PS51206"/>
    </source>
</evidence>
<dbReference type="Gene3D" id="3.40.50.300">
    <property type="entry name" value="P-loop containing nucleotide triphosphate hydrolases"/>
    <property type="match status" value="1"/>
</dbReference>
<dbReference type="Pfam" id="PF08706">
    <property type="entry name" value="D5_N"/>
    <property type="match status" value="1"/>
</dbReference>
<dbReference type="Pfam" id="PF03288">
    <property type="entry name" value="Pox_D5"/>
    <property type="match status" value="1"/>
</dbReference>
<dbReference type="SUPFAM" id="SSF52540">
    <property type="entry name" value="P-loop containing nucleoside triphosphate hydrolases"/>
    <property type="match status" value="1"/>
</dbReference>
<evidence type="ECO:0000256" key="1">
    <source>
        <dbReference type="ARBA" id="ARBA00022741"/>
    </source>
</evidence>
<dbReference type="Proteomes" id="UP001519292">
    <property type="component" value="Unassembled WGS sequence"/>
</dbReference>
<gene>
    <name evidence="6" type="ORF">J2Z60_002147</name>
</gene>
<dbReference type="InterPro" id="IPR027417">
    <property type="entry name" value="P-loop_NTPase"/>
</dbReference>
<dbReference type="InterPro" id="IPR045455">
    <property type="entry name" value="NrS-1_pol-like_helicase"/>
</dbReference>
<sequence length="470" mass="54255">MDKLERILKQYGNKSFLPASPNWWFIDENQITHVNIPLLGKTIINKNDFLYMVNGTKESIFYYSGDELGYWIEAPANYINQLVGKELDAIKGAWTAKREKEAVQYIQSHAKRVFTKDTIYKPNIQKFNFKNGVFNWQTMKLEPHSRKYFFTSTSGVNLNTKSVETPMLDKWFKLSFQENYKTMMEFIGYIFYGSYSPINAFIILKSKGNDGKSTFINQWLVPAVGNDNVSSISLVDIAGKNISEFKLSELQGKYLNAHAENSEVPINDTARLKMLTGGDRINASVKGKGDIIFTNNAKMLFGTNNLPAFNDNTNGMRRRSIVIPFNKIENFDNVIDFQKVKEETPAFIYKCIQATKKAIKRKKFTTTSSIKKARDEWLGLNDPIGAFLEENTVRSSNEQTDRTEIYNAYCNYCELNGYKPTNSRNFAKDLRDNKKLKQTIHKTRNGRVYYFNVKIITNISRMHPADHYKK</sequence>
<reference evidence="6 7" key="1">
    <citation type="submission" date="2021-03" db="EMBL/GenBank/DDBJ databases">
        <title>Genomic Encyclopedia of Type Strains, Phase IV (KMG-IV): sequencing the most valuable type-strain genomes for metagenomic binning, comparative biology and taxonomic classification.</title>
        <authorList>
            <person name="Goeker M."/>
        </authorList>
    </citation>
    <scope>NUCLEOTIDE SEQUENCE [LARGE SCALE GENOMIC DNA]</scope>
    <source>
        <strain evidence="6 7">DSM 101872</strain>
    </source>
</reference>